<evidence type="ECO:0000256" key="1">
    <source>
        <dbReference type="ARBA" id="ARBA00005184"/>
    </source>
</evidence>
<feature type="domain" description="Pectinesterase catalytic" evidence="6">
    <location>
        <begin position="64"/>
        <end position="361"/>
    </location>
</feature>
<evidence type="ECO:0000259" key="6">
    <source>
        <dbReference type="Pfam" id="PF01095"/>
    </source>
</evidence>
<dbReference type="EC" id="3.1.1.11" evidence="5"/>
<reference evidence="7" key="1">
    <citation type="journal article" date="2014" name="Nat. Commun.">
        <title>The emerging biofuel crop Camelina sativa retains a highly undifferentiated hexaploid genome structure.</title>
        <authorList>
            <person name="Kagale S."/>
            <person name="Koh C."/>
            <person name="Nixon J."/>
            <person name="Bollina V."/>
            <person name="Clarke W.E."/>
            <person name="Tuteja R."/>
            <person name="Spillane C."/>
            <person name="Robinson S.J."/>
            <person name="Links M.G."/>
            <person name="Clarke C."/>
            <person name="Higgins E.E."/>
            <person name="Huebert T."/>
            <person name="Sharpe A.G."/>
            <person name="Parkin I.A."/>
        </authorList>
    </citation>
    <scope>NUCLEOTIDE SEQUENCE [LARGE SCALE GENOMIC DNA]</scope>
    <source>
        <strain evidence="7">cv. DH55</strain>
    </source>
</reference>
<dbReference type="PANTHER" id="PTHR31707">
    <property type="entry name" value="PECTINESTERASE"/>
    <property type="match status" value="1"/>
</dbReference>
<proteinExistence type="predicted"/>
<keyword evidence="2 5" id="KW-0378">Hydrolase</keyword>
<accession>A0ABM0X4C9</accession>
<protein>
    <recommendedName>
        <fullName evidence="5">Pectinesterase</fullName>
        <ecNumber evidence="5">3.1.1.11</ecNumber>
    </recommendedName>
</protein>
<evidence type="ECO:0000313" key="7">
    <source>
        <dbReference type="Proteomes" id="UP000694864"/>
    </source>
</evidence>
<dbReference type="RefSeq" id="XP_010480441.1">
    <property type="nucleotide sequence ID" value="XM_010482139.1"/>
</dbReference>
<keyword evidence="7" id="KW-1185">Reference proteome</keyword>
<dbReference type="InterPro" id="IPR018040">
    <property type="entry name" value="Pectinesterase_Tyr_AS"/>
</dbReference>
<reference evidence="8" key="2">
    <citation type="submission" date="2025-08" db="UniProtKB">
        <authorList>
            <consortium name="RefSeq"/>
        </authorList>
    </citation>
    <scope>IDENTIFICATION</scope>
    <source>
        <tissue evidence="8">Leaf</tissue>
    </source>
</reference>
<dbReference type="SUPFAM" id="SSF51126">
    <property type="entry name" value="Pectin lyase-like"/>
    <property type="match status" value="1"/>
</dbReference>
<comment type="function">
    <text evidence="5">Acts in the modification of cell walls via demethylesterification of cell wall pectin.</text>
</comment>
<evidence type="ECO:0000256" key="5">
    <source>
        <dbReference type="RuleBase" id="RU000589"/>
    </source>
</evidence>
<evidence type="ECO:0000256" key="2">
    <source>
        <dbReference type="ARBA" id="ARBA00022801"/>
    </source>
</evidence>
<keyword evidence="3 5" id="KW-0063">Aspartyl esterase</keyword>
<dbReference type="InterPro" id="IPR011050">
    <property type="entry name" value="Pectin_lyase_fold/virulence"/>
</dbReference>
<feature type="active site" evidence="4">
    <location>
        <position position="213"/>
    </location>
</feature>
<evidence type="ECO:0000256" key="4">
    <source>
        <dbReference type="PROSITE-ProRule" id="PRU10040"/>
    </source>
</evidence>
<gene>
    <name evidence="8" type="primary">LOC104759183</name>
</gene>
<dbReference type="InterPro" id="IPR012334">
    <property type="entry name" value="Pectin_lyas_fold"/>
</dbReference>
<sequence length="376" mass="41812">MAVGYTSLSAFYLLLVSFSTLLTISFTVRDELQTASDGFPLWLTNDDDKKIIGGNTKFLKMKADIVVAKDGTGNYTTLNEAISVVPENNKKRFIVYVKKGVYKETIVIEKRKTNLMLIGDGRDITILTGNLNAKDGYSVEESATFATNANGFMALDIWFQNTAGPAKGQAVALRVSADVSVIYRCRIDGYQDTLFADMYRQFYRNCYITGTIDFIFGDAAAVFQKCEIVARKPMHGQSNVLMSQGRIDPAKNSGFSLQRCAITASLDLAPVKGTIKSFLGRPWKKFSRVVIMQSFIDDFIDLAGWTPMDNDVGRLSTLFFGEYENKGPGANTRRRVKWHGYKIITDPKEASKFTVASLINGHLWLNSTGVPYKEGL</sequence>
<keyword evidence="5" id="KW-0961">Cell wall biogenesis/degradation</keyword>
<dbReference type="Proteomes" id="UP000694864">
    <property type="component" value="Chromosome 17"/>
</dbReference>
<evidence type="ECO:0000313" key="8">
    <source>
        <dbReference type="RefSeq" id="XP_010480441.1"/>
    </source>
</evidence>
<organism evidence="7 8">
    <name type="scientific">Camelina sativa</name>
    <name type="common">False flax</name>
    <name type="synonym">Myagrum sativum</name>
    <dbReference type="NCBI Taxonomy" id="90675"/>
    <lineage>
        <taxon>Eukaryota</taxon>
        <taxon>Viridiplantae</taxon>
        <taxon>Streptophyta</taxon>
        <taxon>Embryophyta</taxon>
        <taxon>Tracheophyta</taxon>
        <taxon>Spermatophyta</taxon>
        <taxon>Magnoliopsida</taxon>
        <taxon>eudicotyledons</taxon>
        <taxon>Gunneridae</taxon>
        <taxon>Pentapetalae</taxon>
        <taxon>rosids</taxon>
        <taxon>malvids</taxon>
        <taxon>Brassicales</taxon>
        <taxon>Brassicaceae</taxon>
        <taxon>Camelineae</taxon>
        <taxon>Camelina</taxon>
    </lineage>
</organism>
<dbReference type="Pfam" id="PF01095">
    <property type="entry name" value="Pectinesterase"/>
    <property type="match status" value="1"/>
</dbReference>
<name>A0ABM0X4C9_CAMSA</name>
<comment type="pathway">
    <text evidence="1 5">Glycan metabolism; pectin degradation; 2-dehydro-3-deoxy-D-gluconate from pectin: step 1/5.</text>
</comment>
<dbReference type="PROSITE" id="PS00503">
    <property type="entry name" value="PECTINESTERASE_2"/>
    <property type="match status" value="1"/>
</dbReference>
<evidence type="ECO:0000256" key="3">
    <source>
        <dbReference type="ARBA" id="ARBA00023085"/>
    </source>
</evidence>
<dbReference type="PROSITE" id="PS00800">
    <property type="entry name" value="PECTINESTERASE_1"/>
    <property type="match status" value="1"/>
</dbReference>
<comment type="catalytic activity">
    <reaction evidence="5">
        <text>[(1-&gt;4)-alpha-D-galacturonosyl methyl ester](n) + n H2O = [(1-&gt;4)-alpha-D-galacturonosyl](n) + n methanol + n H(+)</text>
        <dbReference type="Rhea" id="RHEA:22380"/>
        <dbReference type="Rhea" id="RHEA-COMP:14570"/>
        <dbReference type="Rhea" id="RHEA-COMP:14573"/>
        <dbReference type="ChEBI" id="CHEBI:15377"/>
        <dbReference type="ChEBI" id="CHEBI:15378"/>
        <dbReference type="ChEBI" id="CHEBI:17790"/>
        <dbReference type="ChEBI" id="CHEBI:140522"/>
        <dbReference type="ChEBI" id="CHEBI:140523"/>
        <dbReference type="EC" id="3.1.1.11"/>
    </reaction>
</comment>
<keyword evidence="5" id="KW-0964">Secreted</keyword>
<dbReference type="GeneID" id="104759183"/>
<dbReference type="InterPro" id="IPR000070">
    <property type="entry name" value="Pectinesterase_cat"/>
</dbReference>
<keyword evidence="5" id="KW-0134">Cell wall</keyword>
<dbReference type="InterPro" id="IPR033131">
    <property type="entry name" value="Pectinesterase_Asp_AS"/>
</dbReference>
<dbReference type="Gene3D" id="2.160.20.10">
    <property type="entry name" value="Single-stranded right-handed beta-helix, Pectin lyase-like"/>
    <property type="match status" value="1"/>
</dbReference>
<comment type="subcellular location">
    <subcellularLocation>
        <location evidence="5">Secreted</location>
        <location evidence="5">Cell wall</location>
    </subcellularLocation>
</comment>